<organism evidence="3 4">
    <name type="scientific">Nocardioides daedukensis</name>
    <dbReference type="NCBI Taxonomy" id="634462"/>
    <lineage>
        <taxon>Bacteria</taxon>
        <taxon>Bacillati</taxon>
        <taxon>Actinomycetota</taxon>
        <taxon>Actinomycetes</taxon>
        <taxon>Propionibacteriales</taxon>
        <taxon>Nocardioidaceae</taxon>
        <taxon>Nocardioides</taxon>
    </lineage>
</organism>
<protein>
    <submittedName>
        <fullName evidence="3">RNAse (Barnase) inhibitor barstar</fullName>
    </submittedName>
</protein>
<keyword evidence="4" id="KW-1185">Reference proteome</keyword>
<proteinExistence type="inferred from homology"/>
<evidence type="ECO:0000256" key="1">
    <source>
        <dbReference type="ARBA" id="ARBA00006845"/>
    </source>
</evidence>
<dbReference type="SUPFAM" id="SSF52038">
    <property type="entry name" value="Barstar-related"/>
    <property type="match status" value="1"/>
</dbReference>
<name>A0A7Y9S0P2_9ACTN</name>
<sequence length="140" mass="15140">MSSLTAVLAGDVAPGVHRWRSGLEAEDVAETVRRTGRAFGHVDGWLATTKAEVLDAIGAALGFPDHFGRNFDALADCLRDLAEDTVLLWDGWGTLAADDERSFAILLDVLQERTQDRVGPRFDVVLRGAGPELAQLPTLE</sequence>
<dbReference type="Gene3D" id="3.30.370.10">
    <property type="entry name" value="Barstar-like"/>
    <property type="match status" value="1"/>
</dbReference>
<evidence type="ECO:0000259" key="2">
    <source>
        <dbReference type="Pfam" id="PF01337"/>
    </source>
</evidence>
<dbReference type="AlphaFoldDB" id="A0A7Y9S0P2"/>
<evidence type="ECO:0000313" key="3">
    <source>
        <dbReference type="EMBL" id="NYG57998.1"/>
    </source>
</evidence>
<dbReference type="RefSeq" id="WP_179501206.1">
    <property type="nucleotide sequence ID" value="NZ_JACCAA010000001.1"/>
</dbReference>
<evidence type="ECO:0000313" key="4">
    <source>
        <dbReference type="Proteomes" id="UP000540656"/>
    </source>
</evidence>
<feature type="domain" description="Barstar (barnase inhibitor)" evidence="2">
    <location>
        <begin position="41"/>
        <end position="122"/>
    </location>
</feature>
<dbReference type="Pfam" id="PF01337">
    <property type="entry name" value="Barstar"/>
    <property type="match status" value="1"/>
</dbReference>
<dbReference type="InterPro" id="IPR035905">
    <property type="entry name" value="Barstar-like_sf"/>
</dbReference>
<dbReference type="Proteomes" id="UP000540656">
    <property type="component" value="Unassembled WGS sequence"/>
</dbReference>
<comment type="caution">
    <text evidence="3">The sequence shown here is derived from an EMBL/GenBank/DDBJ whole genome shotgun (WGS) entry which is preliminary data.</text>
</comment>
<reference evidence="3 4" key="1">
    <citation type="submission" date="2020-07" db="EMBL/GenBank/DDBJ databases">
        <title>Sequencing the genomes of 1000 actinobacteria strains.</title>
        <authorList>
            <person name="Klenk H.-P."/>
        </authorList>
    </citation>
    <scope>NUCLEOTIDE SEQUENCE [LARGE SCALE GENOMIC DNA]</scope>
    <source>
        <strain evidence="3 4">DSM 23819</strain>
    </source>
</reference>
<dbReference type="InterPro" id="IPR000468">
    <property type="entry name" value="Barstar"/>
</dbReference>
<gene>
    <name evidence="3" type="ORF">BJ980_000921</name>
</gene>
<dbReference type="EMBL" id="JACCAA010000001">
    <property type="protein sequence ID" value="NYG57998.1"/>
    <property type="molecule type" value="Genomic_DNA"/>
</dbReference>
<accession>A0A7Y9S0P2</accession>
<comment type="similarity">
    <text evidence="1">Belongs to the barstar family.</text>
</comment>